<dbReference type="Proteomes" id="UP000053789">
    <property type="component" value="Unassembled WGS sequence"/>
</dbReference>
<dbReference type="GO" id="GO:0016620">
    <property type="term" value="F:oxidoreductase activity, acting on the aldehyde or oxo group of donors, NAD or NADP as acceptor"/>
    <property type="evidence" value="ECO:0007669"/>
    <property type="project" value="InterPro"/>
</dbReference>
<evidence type="ECO:0000256" key="2">
    <source>
        <dbReference type="ARBA" id="ARBA00023027"/>
    </source>
</evidence>
<gene>
    <name evidence="4" type="ORF">Z519_08694</name>
</gene>
<dbReference type="AlphaFoldDB" id="A0A0D2ELQ6"/>
<comment type="similarity">
    <text evidence="1">Belongs to the aldehyde dehydrogenase family.</text>
</comment>
<dbReference type="PANTHER" id="PTHR42986">
    <property type="entry name" value="BENZALDEHYDE DEHYDROGENASE YFMT"/>
    <property type="match status" value="1"/>
</dbReference>
<protein>
    <recommendedName>
        <fullName evidence="3">Aldehyde dehydrogenase domain-containing protein</fullName>
    </recommendedName>
</protein>
<evidence type="ECO:0000313" key="4">
    <source>
        <dbReference type="EMBL" id="KIW90911.1"/>
    </source>
</evidence>
<dbReference type="InterPro" id="IPR016163">
    <property type="entry name" value="Ald_DH_C"/>
</dbReference>
<dbReference type="Gene3D" id="3.40.605.10">
    <property type="entry name" value="Aldehyde Dehydrogenase, Chain A, domain 1"/>
    <property type="match status" value="2"/>
</dbReference>
<dbReference type="PANTHER" id="PTHR42986:SF1">
    <property type="entry name" value="BENZALDEHYDE DEHYDROGENASE YFMT"/>
    <property type="match status" value="1"/>
</dbReference>
<dbReference type="SUPFAM" id="SSF53720">
    <property type="entry name" value="ALDH-like"/>
    <property type="match status" value="2"/>
</dbReference>
<feature type="domain" description="Aldehyde dehydrogenase" evidence="3">
    <location>
        <begin position="96"/>
        <end position="185"/>
    </location>
</feature>
<dbReference type="Gene3D" id="3.40.309.10">
    <property type="entry name" value="Aldehyde Dehydrogenase, Chain A, domain 2"/>
    <property type="match status" value="1"/>
</dbReference>
<evidence type="ECO:0000256" key="1">
    <source>
        <dbReference type="ARBA" id="ARBA00009986"/>
    </source>
</evidence>
<evidence type="ECO:0000259" key="3">
    <source>
        <dbReference type="Pfam" id="PF00171"/>
    </source>
</evidence>
<sequence>MASVKTLPLIIDNKAVSPAGPAVVTNTSSYLKTDYVRYVSATPEDAVAAVESAQTAFRSWSQSLPRMRRTILEKTATLIRENEAELINFSFRGDALAVYTVDNDEEAIELANSTKYGLSAGVYSRDIARAMKVASRIEVGQTHVNFPMGTGWDEATLSVGLTKASGWAKQNGSYGLDEFLELRTITVTDPVEFAAGMAQMAQ</sequence>
<feature type="domain" description="Aldehyde dehydrogenase" evidence="3">
    <location>
        <begin position="33"/>
        <end position="89"/>
    </location>
</feature>
<dbReference type="RefSeq" id="XP_016617580.1">
    <property type="nucleotide sequence ID" value="XM_016766422.1"/>
</dbReference>
<keyword evidence="5" id="KW-1185">Reference proteome</keyword>
<accession>A0A0D2ELQ6</accession>
<dbReference type="InterPro" id="IPR015590">
    <property type="entry name" value="Aldehyde_DH_dom"/>
</dbReference>
<name>A0A0D2ELQ6_CLAB1</name>
<evidence type="ECO:0000313" key="5">
    <source>
        <dbReference type="Proteomes" id="UP000053789"/>
    </source>
</evidence>
<dbReference type="OrthoDB" id="310895at2759"/>
<dbReference type="Pfam" id="PF00171">
    <property type="entry name" value="Aldedh"/>
    <property type="match status" value="2"/>
</dbReference>
<reference evidence="4" key="1">
    <citation type="submission" date="2015-01" db="EMBL/GenBank/DDBJ databases">
        <title>The Genome Sequence of Cladophialophora bantiana CBS 173.52.</title>
        <authorList>
            <consortium name="The Broad Institute Genomics Platform"/>
            <person name="Cuomo C."/>
            <person name="de Hoog S."/>
            <person name="Gorbushina A."/>
            <person name="Stielow B."/>
            <person name="Teixiera M."/>
            <person name="Abouelleil A."/>
            <person name="Chapman S.B."/>
            <person name="Priest M."/>
            <person name="Young S.K."/>
            <person name="Wortman J."/>
            <person name="Nusbaum C."/>
            <person name="Birren B."/>
        </authorList>
    </citation>
    <scope>NUCLEOTIDE SEQUENCE [LARGE SCALE GENOMIC DNA]</scope>
    <source>
        <strain evidence="4">CBS 173.52</strain>
    </source>
</reference>
<keyword evidence="2" id="KW-0520">NAD</keyword>
<proteinExistence type="inferred from homology"/>
<dbReference type="InterPro" id="IPR016162">
    <property type="entry name" value="Ald_DH_N"/>
</dbReference>
<dbReference type="InterPro" id="IPR016161">
    <property type="entry name" value="Ald_DH/histidinol_DH"/>
</dbReference>
<organism evidence="4 5">
    <name type="scientific">Cladophialophora bantiana (strain ATCC 10958 / CBS 173.52 / CDC B-1940 / NIH 8579)</name>
    <name type="common">Xylohypha bantiana</name>
    <dbReference type="NCBI Taxonomy" id="1442370"/>
    <lineage>
        <taxon>Eukaryota</taxon>
        <taxon>Fungi</taxon>
        <taxon>Dikarya</taxon>
        <taxon>Ascomycota</taxon>
        <taxon>Pezizomycotina</taxon>
        <taxon>Eurotiomycetes</taxon>
        <taxon>Chaetothyriomycetidae</taxon>
        <taxon>Chaetothyriales</taxon>
        <taxon>Herpotrichiellaceae</taxon>
        <taxon>Cladophialophora</taxon>
    </lineage>
</organism>
<dbReference type="HOGENOM" id="CLU_1354460_0_0_1"/>
<dbReference type="GeneID" id="27701622"/>
<dbReference type="VEuPathDB" id="FungiDB:Z519_08694"/>
<dbReference type="EMBL" id="KN846992">
    <property type="protein sequence ID" value="KIW90911.1"/>
    <property type="molecule type" value="Genomic_DNA"/>
</dbReference>